<dbReference type="SUPFAM" id="SSF55957">
    <property type="entry name" value="Phosphoglucomutase, C-terminal domain"/>
    <property type="match status" value="1"/>
</dbReference>
<feature type="domain" description="Phosphoacetylglucosamine mutase AMG1" evidence="2">
    <location>
        <begin position="185"/>
        <end position="267"/>
    </location>
</feature>
<dbReference type="OrthoDB" id="1928at2759"/>
<dbReference type="PANTHER" id="PTHR45955">
    <property type="entry name" value="PHOSPHOACETYLGLUCOSAMINE MUTASE"/>
    <property type="match status" value="1"/>
</dbReference>
<dbReference type="InterPro" id="IPR049022">
    <property type="entry name" value="AMG1_III"/>
</dbReference>
<evidence type="ECO:0000313" key="5">
    <source>
        <dbReference type="Proteomes" id="UP000053766"/>
    </source>
</evidence>
<reference evidence="5" key="2">
    <citation type="journal article" date="2016" name="Sci. Rep.">
        <title>Dictyocaulus viviparus genome, variome and transcriptome elucidate lungworm biology and support future intervention.</title>
        <authorList>
            <person name="McNulty S.N."/>
            <person name="Strube C."/>
            <person name="Rosa B.A."/>
            <person name="Martin J.C."/>
            <person name="Tyagi R."/>
            <person name="Choi Y.J."/>
            <person name="Wang Q."/>
            <person name="Hallsworth Pepin K."/>
            <person name="Zhang X."/>
            <person name="Ozersky P."/>
            <person name="Wilson R.K."/>
            <person name="Sternberg P.W."/>
            <person name="Gasser R.B."/>
            <person name="Mitreva M."/>
        </authorList>
    </citation>
    <scope>NUCLEOTIDE SEQUENCE [LARGE SCALE GENOMIC DNA]</scope>
    <source>
        <strain evidence="5">HannoverDv2000</strain>
    </source>
</reference>
<dbReference type="Proteomes" id="UP000053766">
    <property type="component" value="Unassembled WGS sequence"/>
</dbReference>
<evidence type="ECO:0000259" key="1">
    <source>
        <dbReference type="Pfam" id="PF00408"/>
    </source>
</evidence>
<keyword evidence="5" id="KW-1185">Reference proteome</keyword>
<dbReference type="EMBL" id="KN716331">
    <property type="protein sequence ID" value="KJH46865.1"/>
    <property type="molecule type" value="Genomic_DNA"/>
</dbReference>
<dbReference type="GO" id="GO:0005975">
    <property type="term" value="P:carbohydrate metabolic process"/>
    <property type="evidence" value="ECO:0007669"/>
    <property type="project" value="InterPro"/>
</dbReference>
<dbReference type="SUPFAM" id="SSF53738">
    <property type="entry name" value="Phosphoglucomutase, first 3 domains"/>
    <property type="match status" value="3"/>
</dbReference>
<dbReference type="InterPro" id="IPR005843">
    <property type="entry name" value="A-D-PHexomutase_C"/>
</dbReference>
<evidence type="ECO:0008006" key="6">
    <source>
        <dbReference type="Google" id="ProtNLM"/>
    </source>
</evidence>
<organism evidence="4 5">
    <name type="scientific">Dictyocaulus viviparus</name>
    <name type="common">Bovine lungworm</name>
    <dbReference type="NCBI Taxonomy" id="29172"/>
    <lineage>
        <taxon>Eukaryota</taxon>
        <taxon>Metazoa</taxon>
        <taxon>Ecdysozoa</taxon>
        <taxon>Nematoda</taxon>
        <taxon>Chromadorea</taxon>
        <taxon>Rhabditida</taxon>
        <taxon>Rhabditina</taxon>
        <taxon>Rhabditomorpha</taxon>
        <taxon>Strongyloidea</taxon>
        <taxon>Metastrongylidae</taxon>
        <taxon>Dictyocaulus</taxon>
    </lineage>
</organism>
<dbReference type="Pfam" id="PF21404">
    <property type="entry name" value="AMG1_III"/>
    <property type="match status" value="1"/>
</dbReference>
<evidence type="ECO:0000259" key="2">
    <source>
        <dbReference type="Pfam" id="PF21404"/>
    </source>
</evidence>
<dbReference type="Gene3D" id="3.40.120.10">
    <property type="entry name" value="Alpha-D-Glucose-1,6-Bisphosphate, subunit A, domain 3"/>
    <property type="match status" value="3"/>
</dbReference>
<reference evidence="4 5" key="1">
    <citation type="submission" date="2013-11" db="EMBL/GenBank/DDBJ databases">
        <title>Draft genome of the bovine lungworm Dictyocaulus viviparus.</title>
        <authorList>
            <person name="Mitreva M."/>
        </authorList>
    </citation>
    <scope>NUCLEOTIDE SEQUENCE [LARGE SCALE GENOMIC DNA]</scope>
    <source>
        <strain evidence="4 5">HannoverDv2000</strain>
    </source>
</reference>
<feature type="domain" description="Alpha-D-phosphohexomutase C-terminal" evidence="1">
    <location>
        <begin position="333"/>
        <end position="377"/>
    </location>
</feature>
<dbReference type="STRING" id="29172.A0A0D8XQT0"/>
<dbReference type="PANTHER" id="PTHR45955:SF1">
    <property type="entry name" value="PHOSPHOACETYLGLUCOSAMINE MUTASE"/>
    <property type="match status" value="1"/>
</dbReference>
<dbReference type="InterPro" id="IPR036900">
    <property type="entry name" value="A-D-PHexomutase_C_sf"/>
</dbReference>
<dbReference type="GO" id="GO:0004610">
    <property type="term" value="F:phosphoacetylglucosamine mutase activity"/>
    <property type="evidence" value="ECO:0007669"/>
    <property type="project" value="TreeGrafter"/>
</dbReference>
<dbReference type="Pfam" id="PF21405">
    <property type="entry name" value="AMG1_II"/>
    <property type="match status" value="1"/>
</dbReference>
<dbReference type="FunFam" id="3.30.310.50:FF:000003">
    <property type="entry name" value="Phosphoacetylglucosamine mutase"/>
    <property type="match status" value="1"/>
</dbReference>
<proteinExistence type="predicted"/>
<gene>
    <name evidence="4" type="ORF">DICVIV_07059</name>
</gene>
<dbReference type="AlphaFoldDB" id="A0A0D8XQT0"/>
<evidence type="ECO:0000313" key="4">
    <source>
        <dbReference type="EMBL" id="KJH46865.1"/>
    </source>
</evidence>
<sequence length="385" mass="42749">MDSRESGPHLIKAAQAGVSLMSVPYEDHGLLTTPQLHFIVRCKNDPNFGLAKEIGYYTKISDAFKELLKLGSETEQSSYSPYLVLDCSNGVGAMKMRMLCRFIPETELKIEFRNENGELNCKFICLVSAILTKCGADYVKIEQMLPENFDDVDINTKCASLDGDADRLVYFRRKTKDSKKALLLDGDRIAVLIAKYVKEALNVAGITNLTVGVVQTAYANGNSTKFLREVVGITPVFVPTGVKHLHHAAVQFDIGIYFEANGHGTVVVGDALADLLVVESLLRWYGFSVIDWERQFYADAPSVQIKVPVADRSIFKTTYDETILIEPEGVQLKIDSLVEQYSEARAFVRPSGTENVVRIYAETQLADEAEALAESIAVIIRDLEE</sequence>
<protein>
    <recommendedName>
        <fullName evidence="6">Phosphoglucomutase/phosphomannomutase, alpha/beta/alpha domain II</fullName>
    </recommendedName>
</protein>
<dbReference type="GO" id="GO:0006048">
    <property type="term" value="P:UDP-N-acetylglucosamine biosynthetic process"/>
    <property type="evidence" value="ECO:0007669"/>
    <property type="project" value="TreeGrafter"/>
</dbReference>
<evidence type="ECO:0000259" key="3">
    <source>
        <dbReference type="Pfam" id="PF21405"/>
    </source>
</evidence>
<dbReference type="Gene3D" id="3.30.310.50">
    <property type="entry name" value="Alpha-D-phosphohexomutase, C-terminal domain"/>
    <property type="match status" value="1"/>
</dbReference>
<dbReference type="InterPro" id="IPR016055">
    <property type="entry name" value="A-D-PHexomutase_a/b/a-I/II/III"/>
</dbReference>
<dbReference type="InterPro" id="IPR049023">
    <property type="entry name" value="AMG1_II"/>
</dbReference>
<accession>A0A0D8XQT0</accession>
<feature type="domain" description="Phosphoacetylglucosamine mutase AMG1" evidence="3">
    <location>
        <begin position="50"/>
        <end position="169"/>
    </location>
</feature>
<name>A0A0D8XQT0_DICVI</name>
<dbReference type="Pfam" id="PF00408">
    <property type="entry name" value="PGM_PMM_IV"/>
    <property type="match status" value="1"/>
</dbReference>